<comment type="caution">
    <text evidence="3">The sequence shown here is derived from an EMBL/GenBank/DDBJ whole genome shotgun (WGS) entry which is preliminary data.</text>
</comment>
<proteinExistence type="predicted"/>
<dbReference type="AlphaFoldDB" id="A0A266Q985"/>
<feature type="transmembrane region" description="Helical" evidence="1">
    <location>
        <begin position="136"/>
        <end position="157"/>
    </location>
</feature>
<sequence>MDLSTNDKNRLYGLDTLRAIAIIIVLIYHYKVVVSRENIFGFMSQLGWTGVDLFFVLSGYLIGNQILSAIAKGQGFSLKLFYIRRLLRTLPNYYFVLALYFLFPLALSGAATAPLWSFLTFTQNLDMRAGETFTHSWSLCIEEQFYIFFPIIALLFAFIKRSVAWAWIALVGAILLAMSLRGFNWYTHGETAISSQAFMEHIYYSSFTRFDELLPGVAIAMLKNFHPTIYAAILRRGNLLLAMGLICVGVMFYLFHNYAYIKDYGTSFSVTTFGYSFLAISFAILVLAALSPTSVLHRIPIPGAASIALWSYAIYLIHKPLFQVMKAPLTDYGIDINGGMGVAIIMGVSVFCGWALYFCVESPFMALRARYFPSNVQAPFTHQPAAMASDTKHAAR</sequence>
<dbReference type="Proteomes" id="UP000216101">
    <property type="component" value="Unassembled WGS sequence"/>
</dbReference>
<keyword evidence="1" id="KW-0472">Membrane</keyword>
<feature type="transmembrane region" description="Helical" evidence="1">
    <location>
        <begin position="273"/>
        <end position="292"/>
    </location>
</feature>
<gene>
    <name evidence="3" type="ORF">CBP51_02475</name>
</gene>
<dbReference type="PANTHER" id="PTHR23028:SF53">
    <property type="entry name" value="ACYL_TRANSF_3 DOMAIN-CONTAINING PROTEIN"/>
    <property type="match status" value="1"/>
</dbReference>
<dbReference type="GO" id="GO:0016747">
    <property type="term" value="F:acyltransferase activity, transferring groups other than amino-acyl groups"/>
    <property type="evidence" value="ECO:0007669"/>
    <property type="project" value="InterPro"/>
</dbReference>
<dbReference type="Pfam" id="PF01757">
    <property type="entry name" value="Acyl_transf_3"/>
    <property type="match status" value="1"/>
</dbReference>
<feature type="transmembrane region" description="Helical" evidence="1">
    <location>
        <begin position="50"/>
        <end position="71"/>
    </location>
</feature>
<feature type="domain" description="Acyltransferase 3" evidence="2">
    <location>
        <begin position="12"/>
        <end position="357"/>
    </location>
</feature>
<dbReference type="PANTHER" id="PTHR23028">
    <property type="entry name" value="ACETYLTRANSFERASE"/>
    <property type="match status" value="1"/>
</dbReference>
<dbReference type="RefSeq" id="WP_094983718.1">
    <property type="nucleotide sequence ID" value="NZ_NHNI01000001.1"/>
</dbReference>
<evidence type="ECO:0000256" key="1">
    <source>
        <dbReference type="SAM" id="Phobius"/>
    </source>
</evidence>
<protein>
    <recommendedName>
        <fullName evidence="2">Acyltransferase 3 domain-containing protein</fullName>
    </recommendedName>
</protein>
<dbReference type="EMBL" id="NHNI01000001">
    <property type="protein sequence ID" value="OZY85921.1"/>
    <property type="molecule type" value="Genomic_DNA"/>
</dbReference>
<feature type="transmembrane region" description="Helical" evidence="1">
    <location>
        <begin position="338"/>
        <end position="360"/>
    </location>
</feature>
<evidence type="ECO:0000313" key="3">
    <source>
        <dbReference type="EMBL" id="OZY85921.1"/>
    </source>
</evidence>
<evidence type="ECO:0000313" key="4">
    <source>
        <dbReference type="Proteomes" id="UP000216101"/>
    </source>
</evidence>
<dbReference type="InterPro" id="IPR002656">
    <property type="entry name" value="Acyl_transf_3_dom"/>
</dbReference>
<feature type="transmembrane region" description="Helical" evidence="1">
    <location>
        <begin position="164"/>
        <end position="183"/>
    </location>
</feature>
<organism evidence="3 4">
    <name type="scientific">Cellvibrio mixtus</name>
    <dbReference type="NCBI Taxonomy" id="39650"/>
    <lineage>
        <taxon>Bacteria</taxon>
        <taxon>Pseudomonadati</taxon>
        <taxon>Pseudomonadota</taxon>
        <taxon>Gammaproteobacteria</taxon>
        <taxon>Cellvibrionales</taxon>
        <taxon>Cellvibrionaceae</taxon>
        <taxon>Cellvibrio</taxon>
    </lineage>
</organism>
<accession>A0A266Q985</accession>
<dbReference type="InterPro" id="IPR050879">
    <property type="entry name" value="Acyltransferase_3"/>
</dbReference>
<evidence type="ECO:0000259" key="2">
    <source>
        <dbReference type="Pfam" id="PF01757"/>
    </source>
</evidence>
<name>A0A266Q985_9GAMM</name>
<feature type="transmembrane region" description="Helical" evidence="1">
    <location>
        <begin position="240"/>
        <end position="261"/>
    </location>
</feature>
<keyword evidence="1" id="KW-1133">Transmembrane helix</keyword>
<feature type="transmembrane region" description="Helical" evidence="1">
    <location>
        <begin position="12"/>
        <end position="30"/>
    </location>
</feature>
<reference evidence="4" key="1">
    <citation type="submission" date="2017-05" db="EMBL/GenBank/DDBJ databases">
        <authorList>
            <person name="Barney B.M."/>
        </authorList>
    </citation>
    <scope>NUCLEOTIDE SEQUENCE [LARGE SCALE GENOMIC DNA]</scope>
    <source>
        <strain evidence="4">PSBB022</strain>
    </source>
</reference>
<keyword evidence="1" id="KW-0812">Transmembrane</keyword>
<feature type="transmembrane region" description="Helical" evidence="1">
    <location>
        <begin position="92"/>
        <end position="116"/>
    </location>
</feature>
<dbReference type="GO" id="GO:0016020">
    <property type="term" value="C:membrane"/>
    <property type="evidence" value="ECO:0007669"/>
    <property type="project" value="TreeGrafter"/>
</dbReference>
<feature type="transmembrane region" description="Helical" evidence="1">
    <location>
        <begin position="299"/>
        <end position="318"/>
    </location>
</feature>
<keyword evidence="4" id="KW-1185">Reference proteome</keyword>